<dbReference type="PIR" id="E75613">
    <property type="entry name" value="E75613"/>
</dbReference>
<dbReference type="PATRIC" id="fig|243230.17.peg.3057"/>
<evidence type="ECO:0000256" key="1">
    <source>
        <dbReference type="SAM" id="MobiDB-lite"/>
    </source>
</evidence>
<dbReference type="KEGG" id="dra:DR_A0170"/>
<gene>
    <name evidence="2" type="ordered locus">DR_A0170</name>
</gene>
<protein>
    <submittedName>
        <fullName evidence="2">Uncharacterized protein</fullName>
    </submittedName>
</protein>
<dbReference type="EMBL" id="AE001825">
    <property type="protein sequence ID" value="AAF12308.1"/>
    <property type="molecule type" value="Genomic_DNA"/>
</dbReference>
<dbReference type="STRING" id="243230.DR_A0170"/>
<proteinExistence type="predicted"/>
<dbReference type="InParanoid" id="Q9RYY3"/>
<organism evidence="2 3">
    <name type="scientific">Deinococcus radiodurans (strain ATCC 13939 / DSM 20539 / JCM 16871 / CCUG 27074 / LMG 4051 / NBRC 15346 / NCIMB 9279 / VKM B-1422 / R1)</name>
    <dbReference type="NCBI Taxonomy" id="243230"/>
    <lineage>
        <taxon>Bacteria</taxon>
        <taxon>Thermotogati</taxon>
        <taxon>Deinococcota</taxon>
        <taxon>Deinococci</taxon>
        <taxon>Deinococcales</taxon>
        <taxon>Deinococcaceae</taxon>
        <taxon>Deinococcus</taxon>
    </lineage>
</organism>
<dbReference type="Proteomes" id="UP000002524">
    <property type="component" value="Chromosome 2"/>
</dbReference>
<feature type="compositionally biased region" description="Low complexity" evidence="1">
    <location>
        <begin position="124"/>
        <end position="137"/>
    </location>
</feature>
<name>Q9RYY3_DEIRA</name>
<reference evidence="2 3" key="1">
    <citation type="journal article" date="1999" name="Science">
        <title>Genome sequence of the radioresistant bacterium Deinococcus radiodurans R1.</title>
        <authorList>
            <person name="White O."/>
            <person name="Eisen J.A."/>
            <person name="Heidelberg J.F."/>
            <person name="Hickey E.K."/>
            <person name="Peterson J.D."/>
            <person name="Dodson R.J."/>
            <person name="Haft D.H."/>
            <person name="Gwinn M.L."/>
            <person name="Nelson W.C."/>
            <person name="Richardson D.L."/>
            <person name="Moffat K.S."/>
            <person name="Qin H."/>
            <person name="Jiang L."/>
            <person name="Pamphile W."/>
            <person name="Crosby M."/>
            <person name="Shen M."/>
            <person name="Vamathevan J.J."/>
            <person name="Lam P."/>
            <person name="McDonald L."/>
            <person name="Utterback T."/>
            <person name="Zalewski C."/>
            <person name="Makarova K.S."/>
            <person name="Aravind L."/>
            <person name="Daly M.J."/>
            <person name="Minton K.W."/>
            <person name="Fleischmann R.D."/>
            <person name="Ketchum K.A."/>
            <person name="Nelson K.E."/>
            <person name="Salzberg S."/>
            <person name="Smith H.O."/>
            <person name="Venter J.C."/>
            <person name="Fraser C.M."/>
        </authorList>
    </citation>
    <scope>NUCLEOTIDE SEQUENCE [LARGE SCALE GENOMIC DNA]</scope>
    <source>
        <strain evidence="3">ATCC 13939 / DSM 20539 / JCM 16871 / LMG 4051 / NBRC 15346 / NCIMB 9279 / R1 / VKM B-1422</strain>
    </source>
</reference>
<evidence type="ECO:0000313" key="3">
    <source>
        <dbReference type="Proteomes" id="UP000002524"/>
    </source>
</evidence>
<dbReference type="PaxDb" id="243230-DR_A0170"/>
<keyword evidence="3" id="KW-1185">Reference proteome</keyword>
<sequence>MPGERRAVALDVHQLQRQRERHARHGVARLEAAGQVAPHDARLLEQVEGLPRRAAAVGGVRPLGFARQGAALAVGAADGIGVALPRRSTCAGSTRAARTPRRQRGSARQQRRRRGAESHRAQQRADAQGAQPQQPAAVEHRAAQHLRVGSQAEVGEVVVGVVMVVVCAGCEDQARVLGVGHGNTPFEGREAWRKAELPRCGQCTEGTGGAAIDG</sequence>
<evidence type="ECO:0000313" key="2">
    <source>
        <dbReference type="EMBL" id="AAF12308.1"/>
    </source>
</evidence>
<dbReference type="HOGENOM" id="CLU_1287074_0_0_0"/>
<feature type="region of interest" description="Disordered" evidence="1">
    <location>
        <begin position="88"/>
        <end position="138"/>
    </location>
</feature>
<feature type="compositionally biased region" description="Basic residues" evidence="1">
    <location>
        <begin position="98"/>
        <end position="114"/>
    </location>
</feature>
<dbReference type="EnsemblBacteria" id="AAF12308">
    <property type="protein sequence ID" value="AAF12308"/>
    <property type="gene ID" value="DR_A0170"/>
</dbReference>
<accession>Q9RYY3</accession>
<dbReference type="AlphaFoldDB" id="Q9RYY3"/>